<reference evidence="1" key="1">
    <citation type="journal article" date="2020" name="Stud. Mycol.">
        <title>101 Dothideomycetes genomes: a test case for predicting lifestyles and emergence of pathogens.</title>
        <authorList>
            <person name="Haridas S."/>
            <person name="Albert R."/>
            <person name="Binder M."/>
            <person name="Bloem J."/>
            <person name="Labutti K."/>
            <person name="Salamov A."/>
            <person name="Andreopoulos B."/>
            <person name="Baker S."/>
            <person name="Barry K."/>
            <person name="Bills G."/>
            <person name="Bluhm B."/>
            <person name="Cannon C."/>
            <person name="Castanera R."/>
            <person name="Culley D."/>
            <person name="Daum C."/>
            <person name="Ezra D."/>
            <person name="Gonzalez J."/>
            <person name="Henrissat B."/>
            <person name="Kuo A."/>
            <person name="Liang C."/>
            <person name="Lipzen A."/>
            <person name="Lutzoni F."/>
            <person name="Magnuson J."/>
            <person name="Mondo S."/>
            <person name="Nolan M."/>
            <person name="Ohm R."/>
            <person name="Pangilinan J."/>
            <person name="Park H.-J."/>
            <person name="Ramirez L."/>
            <person name="Alfaro M."/>
            <person name="Sun H."/>
            <person name="Tritt A."/>
            <person name="Yoshinaga Y."/>
            <person name="Zwiers L.-H."/>
            <person name="Turgeon B."/>
            <person name="Goodwin S."/>
            <person name="Spatafora J."/>
            <person name="Crous P."/>
            <person name="Grigoriev I."/>
        </authorList>
    </citation>
    <scope>NUCLEOTIDE SEQUENCE</scope>
    <source>
        <strain evidence="1">CBS 109.77</strain>
    </source>
</reference>
<dbReference type="EMBL" id="MU001837">
    <property type="protein sequence ID" value="KAF2796202.1"/>
    <property type="molecule type" value="Genomic_DNA"/>
</dbReference>
<name>A0A6A6XIG7_9PLEO</name>
<keyword evidence="2" id="KW-1185">Reference proteome</keyword>
<dbReference type="AlphaFoldDB" id="A0A6A6XIG7"/>
<dbReference type="Proteomes" id="UP000799757">
    <property type="component" value="Unassembled WGS sequence"/>
</dbReference>
<proteinExistence type="predicted"/>
<protein>
    <submittedName>
        <fullName evidence="1">Uncharacterized protein</fullName>
    </submittedName>
</protein>
<sequence length="54" mass="6047">MKAPRCTTALGNQRFRHAIIHWICGELYHLNFSLALCGNQSALSLAYGARRTTL</sequence>
<organism evidence="1 2">
    <name type="scientific">Melanomma pulvis-pyrius CBS 109.77</name>
    <dbReference type="NCBI Taxonomy" id="1314802"/>
    <lineage>
        <taxon>Eukaryota</taxon>
        <taxon>Fungi</taxon>
        <taxon>Dikarya</taxon>
        <taxon>Ascomycota</taxon>
        <taxon>Pezizomycotina</taxon>
        <taxon>Dothideomycetes</taxon>
        <taxon>Pleosporomycetidae</taxon>
        <taxon>Pleosporales</taxon>
        <taxon>Melanommataceae</taxon>
        <taxon>Melanomma</taxon>
    </lineage>
</organism>
<evidence type="ECO:0000313" key="1">
    <source>
        <dbReference type="EMBL" id="KAF2796202.1"/>
    </source>
</evidence>
<accession>A0A6A6XIG7</accession>
<evidence type="ECO:0000313" key="2">
    <source>
        <dbReference type="Proteomes" id="UP000799757"/>
    </source>
</evidence>
<gene>
    <name evidence="1" type="ORF">K505DRAFT_323507</name>
</gene>